<organism evidence="1 2">
    <name type="scientific">Candidatus Amesbacteria bacterium GW2011_GWA2_47_11b</name>
    <dbReference type="NCBI Taxonomy" id="1618358"/>
    <lineage>
        <taxon>Bacteria</taxon>
        <taxon>Candidatus Amesiibacteriota</taxon>
    </lineage>
</organism>
<protein>
    <recommendedName>
        <fullName evidence="3">1-acyl-sn-glycerol-3-phosphate acyltransferase</fullName>
    </recommendedName>
</protein>
<dbReference type="SUPFAM" id="SSF69593">
    <property type="entry name" value="Glycerol-3-phosphate (1)-acyltransferase"/>
    <property type="match status" value="1"/>
</dbReference>
<dbReference type="EMBL" id="LCNO01000015">
    <property type="protein sequence ID" value="KKU57480.1"/>
    <property type="molecule type" value="Genomic_DNA"/>
</dbReference>
<evidence type="ECO:0000313" key="1">
    <source>
        <dbReference type="EMBL" id="KKU57480.1"/>
    </source>
</evidence>
<dbReference type="Proteomes" id="UP000034307">
    <property type="component" value="Unassembled WGS sequence"/>
</dbReference>
<comment type="caution">
    <text evidence="1">The sequence shown here is derived from an EMBL/GenBank/DDBJ whole genome shotgun (WGS) entry which is preliminary data.</text>
</comment>
<accession>A0A0G1UIE9</accession>
<name>A0A0G1UIE9_9BACT</name>
<proteinExistence type="predicted"/>
<gene>
    <name evidence="1" type="ORF">UX80_C0015G0014</name>
</gene>
<sequence>MGKIDNIIARLPHSADKDEVRITDLIQSELLRTEWSRELFKKMRQLQIDFFRSAIQHLEDPEPLHLLNQQLLERLAQESNSTIVSGKENLTGVKTPLMIATNHLGDYKLCTIKPTELNLDLLTDQIHPFSMYYAPYRPIAEQLRAEVSAAHIALLEPLHSVEKACRLVTIIVSKSGGGLKDLEKQTKSLFDKHPNTVLVIFPEGGTSGKRNQGGPYDLEEFHAGAFVIASNLGVSVLPVAKYFNPNRGYEIGILPPISPEKDRDRDYYQKIASTTQKDLQTWLDRQKGS</sequence>
<evidence type="ECO:0008006" key="3">
    <source>
        <dbReference type="Google" id="ProtNLM"/>
    </source>
</evidence>
<reference evidence="1 2" key="1">
    <citation type="journal article" date="2015" name="Nature">
        <title>rRNA introns, odd ribosomes, and small enigmatic genomes across a large radiation of phyla.</title>
        <authorList>
            <person name="Brown C.T."/>
            <person name="Hug L.A."/>
            <person name="Thomas B.C."/>
            <person name="Sharon I."/>
            <person name="Castelle C.J."/>
            <person name="Singh A."/>
            <person name="Wilkins M.J."/>
            <person name="Williams K.H."/>
            <person name="Banfield J.F."/>
        </authorList>
    </citation>
    <scope>NUCLEOTIDE SEQUENCE [LARGE SCALE GENOMIC DNA]</scope>
</reference>
<evidence type="ECO:0000313" key="2">
    <source>
        <dbReference type="Proteomes" id="UP000034307"/>
    </source>
</evidence>
<dbReference type="AlphaFoldDB" id="A0A0G1UIE9"/>